<comment type="caution">
    <text evidence="2">The sequence shown here is derived from an EMBL/GenBank/DDBJ whole genome shotgun (WGS) entry which is preliminary data.</text>
</comment>
<feature type="chain" id="PRO_5016233468" description="Secreted protein" evidence="1">
    <location>
        <begin position="24"/>
        <end position="218"/>
    </location>
</feature>
<reference evidence="2 3" key="1">
    <citation type="submission" date="2018-05" db="EMBL/GenBank/DDBJ databases">
        <title>Genomic Encyclopedia of Type Strains, Phase IV (KMG-IV): sequencing the most valuable type-strain genomes for metagenomic binning, comparative biology and taxonomic classification.</title>
        <authorList>
            <person name="Goeker M."/>
        </authorList>
    </citation>
    <scope>NUCLEOTIDE SEQUENCE [LARGE SCALE GENOMIC DNA]</scope>
    <source>
        <strain evidence="2 3">DSM 45480</strain>
    </source>
</reference>
<accession>A0A316HQ82</accession>
<evidence type="ECO:0000313" key="2">
    <source>
        <dbReference type="EMBL" id="PWK83423.1"/>
    </source>
</evidence>
<feature type="signal peptide" evidence="1">
    <location>
        <begin position="1"/>
        <end position="23"/>
    </location>
</feature>
<organism evidence="2 3">
    <name type="scientific">Lentzea atacamensis</name>
    <dbReference type="NCBI Taxonomy" id="531938"/>
    <lineage>
        <taxon>Bacteria</taxon>
        <taxon>Bacillati</taxon>
        <taxon>Actinomycetota</taxon>
        <taxon>Actinomycetes</taxon>
        <taxon>Pseudonocardiales</taxon>
        <taxon>Pseudonocardiaceae</taxon>
        <taxon>Lentzea</taxon>
    </lineage>
</organism>
<dbReference type="EMBL" id="QGHB01000011">
    <property type="protein sequence ID" value="PWK83423.1"/>
    <property type="molecule type" value="Genomic_DNA"/>
</dbReference>
<dbReference type="AlphaFoldDB" id="A0A316HQ82"/>
<evidence type="ECO:0000256" key="1">
    <source>
        <dbReference type="SAM" id="SignalP"/>
    </source>
</evidence>
<sequence length="218" mass="22195">MHKSLIAGAVIAMALANAAPAFASNPPGTASAGSADFAKADQTFKVEPLAVCDVNPDQAGTVTGSSPAVSRSGLKIGETSSACTTEVVNPDEFITKTRSVATGKAFELSALVAAKGPRLKIGEWKITCEATDAGTSAGWELKGMSGWTGLPQQIPSGYVHDIKAGNGTVLARAKFTDTVFPVPNDGSLSMTLLKITFEPSSGYTGSITIGTTACTPTP</sequence>
<name>A0A316HQ82_9PSEU</name>
<dbReference type="Proteomes" id="UP000246005">
    <property type="component" value="Unassembled WGS sequence"/>
</dbReference>
<evidence type="ECO:0000313" key="3">
    <source>
        <dbReference type="Proteomes" id="UP000246005"/>
    </source>
</evidence>
<dbReference type="RefSeq" id="WP_233440061.1">
    <property type="nucleotide sequence ID" value="NZ_QGHB01000011.1"/>
</dbReference>
<keyword evidence="1" id="KW-0732">Signal</keyword>
<proteinExistence type="predicted"/>
<evidence type="ECO:0008006" key="4">
    <source>
        <dbReference type="Google" id="ProtNLM"/>
    </source>
</evidence>
<gene>
    <name evidence="2" type="ORF">C8D88_111308</name>
</gene>
<protein>
    <recommendedName>
        <fullName evidence="4">Secreted protein</fullName>
    </recommendedName>
</protein>